<dbReference type="AlphaFoldDB" id="A0A6A6WQW6"/>
<evidence type="ECO:0000313" key="4">
    <source>
        <dbReference type="Proteomes" id="UP000799757"/>
    </source>
</evidence>
<gene>
    <name evidence="3" type="ORF">K505DRAFT_289676</name>
</gene>
<name>A0A6A6WQW6_9PLEO</name>
<dbReference type="EMBL" id="MU002458">
    <property type="protein sequence ID" value="KAF2786480.1"/>
    <property type="molecule type" value="Genomic_DNA"/>
</dbReference>
<evidence type="ECO:0000256" key="1">
    <source>
        <dbReference type="SAM" id="MobiDB-lite"/>
    </source>
</evidence>
<feature type="region of interest" description="Disordered" evidence="1">
    <location>
        <begin position="1"/>
        <end position="28"/>
    </location>
</feature>
<evidence type="ECO:0000259" key="2">
    <source>
        <dbReference type="Pfam" id="PF14420"/>
    </source>
</evidence>
<dbReference type="OrthoDB" id="5308957at2759"/>
<sequence length="545" mass="62718">MEIEPTVAERPPPIGHQRQATNSRRRFRNQDWEEHRDVLHQLYMVEDNSLLAVMERMQQGYNFGPTQKQYKDKFKSWKWIKRLPGDVAQWMVEKASQREIVDGKQTIFSFKGQSWTGEQAANSATRTRKVIVVDTPADLNWETPKNPGEHASPAEQSRKLTAQGGEAEVVELEPATRKQTFPLTWNGRNRANLLEVLEMARDSSREGHLDRAEAEFMEALEGHRYLLTPTHEETVKIAYELANFYAEQQRVRETDEVLERISEDFIERWGVEHKKTYQHGLDMVDLLKNWNREIDALAILSHVQDAYERAHEEPPRRGRAQLGKNTVFRAESPATRLQNIRNDMSDSPSSSRIDHGIGAARAYVATGEPVVEELIKKIEDICVRDAGMFAKQALQARAELLKLYNKLNATVEHVDTFVGTRQLWDMCWDEFSWEREKISSLDFLEASMEVAAALLVGGFGDSSWSMFRKIEDKAVKLFGFDDERTIWTVISVGLIYQSAKGWDEARPWFEQALSAALSAYDEEDGMVKSLESAMDKRHFSYITDE</sequence>
<evidence type="ECO:0000313" key="3">
    <source>
        <dbReference type="EMBL" id="KAF2786480.1"/>
    </source>
</evidence>
<keyword evidence="4" id="KW-1185">Reference proteome</keyword>
<reference evidence="3" key="1">
    <citation type="journal article" date="2020" name="Stud. Mycol.">
        <title>101 Dothideomycetes genomes: a test case for predicting lifestyles and emergence of pathogens.</title>
        <authorList>
            <person name="Haridas S."/>
            <person name="Albert R."/>
            <person name="Binder M."/>
            <person name="Bloem J."/>
            <person name="Labutti K."/>
            <person name="Salamov A."/>
            <person name="Andreopoulos B."/>
            <person name="Baker S."/>
            <person name="Barry K."/>
            <person name="Bills G."/>
            <person name="Bluhm B."/>
            <person name="Cannon C."/>
            <person name="Castanera R."/>
            <person name="Culley D."/>
            <person name="Daum C."/>
            <person name="Ezra D."/>
            <person name="Gonzalez J."/>
            <person name="Henrissat B."/>
            <person name="Kuo A."/>
            <person name="Liang C."/>
            <person name="Lipzen A."/>
            <person name="Lutzoni F."/>
            <person name="Magnuson J."/>
            <person name="Mondo S."/>
            <person name="Nolan M."/>
            <person name="Ohm R."/>
            <person name="Pangilinan J."/>
            <person name="Park H.-J."/>
            <person name="Ramirez L."/>
            <person name="Alfaro M."/>
            <person name="Sun H."/>
            <person name="Tritt A."/>
            <person name="Yoshinaga Y."/>
            <person name="Zwiers L.-H."/>
            <person name="Turgeon B."/>
            <person name="Goodwin S."/>
            <person name="Spatafora J."/>
            <person name="Crous P."/>
            <person name="Grigoriev I."/>
        </authorList>
    </citation>
    <scope>NUCLEOTIDE SEQUENCE</scope>
    <source>
        <strain evidence="3">CBS 109.77</strain>
    </source>
</reference>
<dbReference type="InterPro" id="IPR011990">
    <property type="entry name" value="TPR-like_helical_dom_sf"/>
</dbReference>
<accession>A0A6A6WQW6</accession>
<feature type="non-terminal residue" evidence="3">
    <location>
        <position position="545"/>
    </location>
</feature>
<proteinExistence type="predicted"/>
<protein>
    <recommendedName>
        <fullName evidence="2">Clr5 domain-containing protein</fullName>
    </recommendedName>
</protein>
<feature type="domain" description="Clr5" evidence="2">
    <location>
        <begin position="29"/>
        <end position="80"/>
    </location>
</feature>
<organism evidence="3 4">
    <name type="scientific">Melanomma pulvis-pyrius CBS 109.77</name>
    <dbReference type="NCBI Taxonomy" id="1314802"/>
    <lineage>
        <taxon>Eukaryota</taxon>
        <taxon>Fungi</taxon>
        <taxon>Dikarya</taxon>
        <taxon>Ascomycota</taxon>
        <taxon>Pezizomycotina</taxon>
        <taxon>Dothideomycetes</taxon>
        <taxon>Pleosporomycetidae</taxon>
        <taxon>Pleosporales</taxon>
        <taxon>Melanommataceae</taxon>
        <taxon>Melanomma</taxon>
    </lineage>
</organism>
<dbReference type="Proteomes" id="UP000799757">
    <property type="component" value="Unassembled WGS sequence"/>
</dbReference>
<dbReference type="InterPro" id="IPR025676">
    <property type="entry name" value="Clr5_dom"/>
</dbReference>
<feature type="region of interest" description="Disordered" evidence="1">
    <location>
        <begin position="138"/>
        <end position="160"/>
    </location>
</feature>
<dbReference type="Pfam" id="PF14420">
    <property type="entry name" value="Clr5"/>
    <property type="match status" value="1"/>
</dbReference>
<dbReference type="Gene3D" id="1.25.40.10">
    <property type="entry name" value="Tetratricopeptide repeat domain"/>
    <property type="match status" value="1"/>
</dbReference>
<dbReference type="PANTHER" id="PTHR38788:SF3">
    <property type="entry name" value="CLR5 DOMAIN-CONTAINING PROTEIN"/>
    <property type="match status" value="1"/>
</dbReference>
<dbReference type="PANTHER" id="PTHR38788">
    <property type="entry name" value="CLR5 DOMAIN-CONTAINING PROTEIN"/>
    <property type="match status" value="1"/>
</dbReference>